<name>A0ABQ3Z1N3_9ACTN</name>
<reference evidence="1 2" key="1">
    <citation type="submission" date="2021-01" db="EMBL/GenBank/DDBJ databases">
        <title>Whole genome shotgun sequence of Actinoplanes durhamensis NBRC 14914.</title>
        <authorList>
            <person name="Komaki H."/>
            <person name="Tamura T."/>
        </authorList>
    </citation>
    <scope>NUCLEOTIDE SEQUENCE [LARGE SCALE GENOMIC DNA]</scope>
    <source>
        <strain evidence="1 2">NBRC 14914</strain>
    </source>
</reference>
<dbReference type="RefSeq" id="WP_203730280.1">
    <property type="nucleotide sequence ID" value="NZ_BAAATX010000048.1"/>
</dbReference>
<accession>A0ABQ3Z1N3</accession>
<evidence type="ECO:0000313" key="1">
    <source>
        <dbReference type="EMBL" id="GIE03742.1"/>
    </source>
</evidence>
<keyword evidence="2" id="KW-1185">Reference proteome</keyword>
<evidence type="ECO:0000313" key="2">
    <source>
        <dbReference type="Proteomes" id="UP000637628"/>
    </source>
</evidence>
<organism evidence="1 2">
    <name type="scientific">Paractinoplanes durhamensis</name>
    <dbReference type="NCBI Taxonomy" id="113563"/>
    <lineage>
        <taxon>Bacteria</taxon>
        <taxon>Bacillati</taxon>
        <taxon>Actinomycetota</taxon>
        <taxon>Actinomycetes</taxon>
        <taxon>Micromonosporales</taxon>
        <taxon>Micromonosporaceae</taxon>
        <taxon>Paractinoplanes</taxon>
    </lineage>
</organism>
<protein>
    <submittedName>
        <fullName evidence="1">Uncharacterized protein</fullName>
    </submittedName>
</protein>
<proteinExistence type="predicted"/>
<sequence length="286" mass="32134">MITLDVLTIERVARLICDIGGPYEKTGREAEGFLRRVRWPSLSEYDGSPRVPWVVETLVAHADDAAALDRLLCRICDPLEYEDGRAAAEPVAEELNRILLSEQLTVRYVSGRPVLGQMTQADDSPRYEQPPDLRLRLQRLTTDNKVVEVLMARADEACICQNNGAFALAIIGIGSFVEGLLHVVATEHDEEVRRNGLVGRGGRRFTADRAGLQLLLEYTHRRGWVQTDAKDFMEKVRDYRNFVHPRHQIQYGLIPDLDTVQLCWGPVHALLNDLEAALLSPTPTTA</sequence>
<dbReference type="EMBL" id="BOML01000040">
    <property type="protein sequence ID" value="GIE03742.1"/>
    <property type="molecule type" value="Genomic_DNA"/>
</dbReference>
<gene>
    <name evidence="1" type="ORF">Adu01nite_50920</name>
</gene>
<dbReference type="Proteomes" id="UP000637628">
    <property type="component" value="Unassembled WGS sequence"/>
</dbReference>
<comment type="caution">
    <text evidence="1">The sequence shown here is derived from an EMBL/GenBank/DDBJ whole genome shotgun (WGS) entry which is preliminary data.</text>
</comment>